<evidence type="ECO:0000256" key="5">
    <source>
        <dbReference type="ARBA" id="ARBA00022968"/>
    </source>
</evidence>
<dbReference type="SMART" id="SM01117">
    <property type="entry name" value="Cyt-b5"/>
    <property type="match status" value="1"/>
</dbReference>
<evidence type="ECO:0000256" key="2">
    <source>
        <dbReference type="ARBA" id="ARBA00022475"/>
    </source>
</evidence>
<dbReference type="PANTHER" id="PTHR10281">
    <property type="entry name" value="MEMBRANE-ASSOCIATED PROGESTERONE RECEPTOR COMPONENT-RELATED"/>
    <property type="match status" value="1"/>
</dbReference>
<keyword evidence="5" id="KW-0735">Signal-anchor</keyword>
<dbReference type="Pfam" id="PF00173">
    <property type="entry name" value="Cyt-b5"/>
    <property type="match status" value="1"/>
</dbReference>
<dbReference type="SUPFAM" id="SSF81383">
    <property type="entry name" value="F-box domain"/>
    <property type="match status" value="1"/>
</dbReference>
<accession>A0A9D5C5M9</accession>
<feature type="compositionally biased region" description="Low complexity" evidence="10">
    <location>
        <begin position="511"/>
        <end position="521"/>
    </location>
</feature>
<comment type="caution">
    <text evidence="12">The sequence shown here is derived from an EMBL/GenBank/DDBJ whole genome shotgun (WGS) entry which is preliminary data.</text>
</comment>
<keyword evidence="7" id="KW-0446">Lipid-binding</keyword>
<organism evidence="12 13">
    <name type="scientific">Dioscorea zingiberensis</name>
    <dbReference type="NCBI Taxonomy" id="325984"/>
    <lineage>
        <taxon>Eukaryota</taxon>
        <taxon>Viridiplantae</taxon>
        <taxon>Streptophyta</taxon>
        <taxon>Embryophyta</taxon>
        <taxon>Tracheophyta</taxon>
        <taxon>Spermatophyta</taxon>
        <taxon>Magnoliopsida</taxon>
        <taxon>Liliopsida</taxon>
        <taxon>Dioscoreales</taxon>
        <taxon>Dioscoreaceae</taxon>
        <taxon>Dioscorea</taxon>
    </lineage>
</organism>
<gene>
    <name evidence="12" type="ORF">J5N97_024008</name>
</gene>
<keyword evidence="8" id="KW-0472">Membrane</keyword>
<feature type="region of interest" description="Disordered" evidence="10">
    <location>
        <begin position="511"/>
        <end position="614"/>
    </location>
</feature>
<evidence type="ECO:0000256" key="10">
    <source>
        <dbReference type="SAM" id="MobiDB-lite"/>
    </source>
</evidence>
<evidence type="ECO:0000256" key="8">
    <source>
        <dbReference type="ARBA" id="ARBA00023136"/>
    </source>
</evidence>
<feature type="compositionally biased region" description="Basic and acidic residues" evidence="10">
    <location>
        <begin position="579"/>
        <end position="614"/>
    </location>
</feature>
<dbReference type="AlphaFoldDB" id="A0A9D5C5M9"/>
<comment type="subcellular location">
    <subcellularLocation>
        <location evidence="1">Cell membrane</location>
        <topology evidence="1">Single-pass type II membrane protein</topology>
    </subcellularLocation>
</comment>
<dbReference type="InterPro" id="IPR036047">
    <property type="entry name" value="F-box-like_dom_sf"/>
</dbReference>
<sequence>MTEVKSTSKRWEDMETDVLVKIFKELNMIELSPVSQVCRSWLLACSDIWLWHTFDLGLLKSNFIQTRASPYIWVDDRSDKRLTRVLKTAMALSRGNISCLIFHFNLYMKDEHLSYISERCPHLKRLVLPAWNRITKNGICQAIQSWQELESLTMPWIAHPPYIMEEISRNCKNFTQLKIMGSFDMNFASAIAANIPKLKVLSVRCSMLMKEALVYILDVMKDLEVLNISHCVLLEGHSTSFPGSRMVFRELEESILRKASGLREFFYCQNNSCSTCQRMVRDEGLMRWWKYEEWFWRLDEVNCLALGAYGKLFDEGDENPKSFIVAAVMGIAELWESLNQAITVYTGLSPAAFFTALALAGAVYFAVSSLFSRPEPVRNREVEIKESEPLAPPVQLGEITEEELKVYDGSDPKKPLLMAIKGQIYDVSQSRMFYGPGGPYALFAGKDASRALAKMSFEEQDLTGDISGLGPFELEALQDWEYKFMSKYVTVGTIKKTVVVTDASTTEIAAASTENNSNNTAPVHEAEVEAEAEHCKHEEEGSDNGPTEHGVELKESSHADHSAETKEHVVTGYAAGTEKVYDAETKNEPADHTAIPKEDFSEAKYVSVEDSKQE</sequence>
<evidence type="ECO:0000256" key="7">
    <source>
        <dbReference type="ARBA" id="ARBA00023121"/>
    </source>
</evidence>
<name>A0A9D5C5M9_9LILI</name>
<dbReference type="Gene3D" id="1.20.1280.50">
    <property type="match status" value="1"/>
</dbReference>
<keyword evidence="4" id="KW-0812">Transmembrane</keyword>
<dbReference type="PANTHER" id="PTHR10281:SF45">
    <property type="entry name" value="MEMBRANE STEROID-BINDING PROTEIN 2"/>
    <property type="match status" value="1"/>
</dbReference>
<reference evidence="12" key="2">
    <citation type="journal article" date="2022" name="Hortic Res">
        <title>The genome of Dioscorea zingiberensis sheds light on the biosynthesis, origin and evolution of the medicinally important diosgenin saponins.</title>
        <authorList>
            <person name="Li Y."/>
            <person name="Tan C."/>
            <person name="Li Z."/>
            <person name="Guo J."/>
            <person name="Li S."/>
            <person name="Chen X."/>
            <person name="Wang C."/>
            <person name="Dai X."/>
            <person name="Yang H."/>
            <person name="Song W."/>
            <person name="Hou L."/>
            <person name="Xu J."/>
            <person name="Tong Z."/>
            <person name="Xu A."/>
            <person name="Yuan X."/>
            <person name="Wang W."/>
            <person name="Yang Q."/>
            <person name="Chen L."/>
            <person name="Sun Z."/>
            <person name="Wang K."/>
            <person name="Pan B."/>
            <person name="Chen J."/>
            <person name="Bao Y."/>
            <person name="Liu F."/>
            <person name="Qi X."/>
            <person name="Gang D.R."/>
            <person name="Wen J."/>
            <person name="Li J."/>
        </authorList>
    </citation>
    <scope>NUCLEOTIDE SEQUENCE</scope>
    <source>
        <strain evidence="12">Dzin_1.0</strain>
    </source>
</reference>
<dbReference type="Pfam" id="PF12937">
    <property type="entry name" value="F-box-like"/>
    <property type="match status" value="1"/>
</dbReference>
<evidence type="ECO:0000256" key="1">
    <source>
        <dbReference type="ARBA" id="ARBA00004401"/>
    </source>
</evidence>
<evidence type="ECO:0000256" key="6">
    <source>
        <dbReference type="ARBA" id="ARBA00022989"/>
    </source>
</evidence>
<evidence type="ECO:0000259" key="11">
    <source>
        <dbReference type="SMART" id="SM01117"/>
    </source>
</evidence>
<evidence type="ECO:0000256" key="9">
    <source>
        <dbReference type="ARBA" id="ARBA00038357"/>
    </source>
</evidence>
<evidence type="ECO:0000313" key="12">
    <source>
        <dbReference type="EMBL" id="KAJ0967091.1"/>
    </source>
</evidence>
<dbReference type="GO" id="GO:0005886">
    <property type="term" value="C:plasma membrane"/>
    <property type="evidence" value="ECO:0007669"/>
    <property type="project" value="UniProtKB-SubCell"/>
</dbReference>
<dbReference type="InterPro" id="IPR001199">
    <property type="entry name" value="Cyt_B5-like_heme/steroid-bd"/>
</dbReference>
<dbReference type="InterPro" id="IPR032675">
    <property type="entry name" value="LRR_dom_sf"/>
</dbReference>
<dbReference type="Gene3D" id="3.80.10.10">
    <property type="entry name" value="Ribonuclease Inhibitor"/>
    <property type="match status" value="1"/>
</dbReference>
<keyword evidence="13" id="KW-1185">Reference proteome</keyword>
<dbReference type="InterPro" id="IPR050577">
    <property type="entry name" value="MAPR/NEUFC/NENF-like"/>
</dbReference>
<dbReference type="Proteomes" id="UP001085076">
    <property type="component" value="Miscellaneous, Linkage group lg07"/>
</dbReference>
<feature type="compositionally biased region" description="Basic and acidic residues" evidence="10">
    <location>
        <begin position="549"/>
        <end position="569"/>
    </location>
</feature>
<protein>
    <recommendedName>
        <fullName evidence="11">Cytochrome b5 heme-binding domain-containing protein</fullName>
    </recommendedName>
</protein>
<dbReference type="FunFam" id="3.10.120.10:FF:000006">
    <property type="entry name" value="Membrane steroid-binding protein 1"/>
    <property type="match status" value="1"/>
</dbReference>
<dbReference type="OrthoDB" id="722566at2759"/>
<keyword evidence="2" id="KW-1003">Cell membrane</keyword>
<proteinExistence type="inferred from homology"/>
<dbReference type="SUPFAM" id="SSF52047">
    <property type="entry name" value="RNI-like"/>
    <property type="match status" value="1"/>
</dbReference>
<dbReference type="SUPFAM" id="SSF55856">
    <property type="entry name" value="Cytochrome b5-like heme/steroid binding domain"/>
    <property type="match status" value="1"/>
</dbReference>
<evidence type="ECO:0000256" key="4">
    <source>
        <dbReference type="ARBA" id="ARBA00022692"/>
    </source>
</evidence>
<keyword evidence="6" id="KW-1133">Transmembrane helix</keyword>
<dbReference type="InterPro" id="IPR036400">
    <property type="entry name" value="Cyt_B5-like_heme/steroid_sf"/>
</dbReference>
<dbReference type="Gene3D" id="3.10.120.10">
    <property type="entry name" value="Cytochrome b5-like heme/steroid binding domain"/>
    <property type="match status" value="1"/>
</dbReference>
<comment type="similarity">
    <text evidence="9">Belongs to the cytochrome b5 family. MAPR subfamily.</text>
</comment>
<dbReference type="InterPro" id="IPR001810">
    <property type="entry name" value="F-box_dom"/>
</dbReference>
<dbReference type="GO" id="GO:0005783">
    <property type="term" value="C:endoplasmic reticulum"/>
    <property type="evidence" value="ECO:0007669"/>
    <property type="project" value="TreeGrafter"/>
</dbReference>
<evidence type="ECO:0000256" key="3">
    <source>
        <dbReference type="ARBA" id="ARBA00022665"/>
    </source>
</evidence>
<reference evidence="12" key="1">
    <citation type="submission" date="2021-03" db="EMBL/GenBank/DDBJ databases">
        <authorList>
            <person name="Li Z."/>
            <person name="Yang C."/>
        </authorList>
    </citation>
    <scope>NUCLEOTIDE SEQUENCE</scope>
    <source>
        <strain evidence="12">Dzin_1.0</strain>
        <tissue evidence="12">Leaf</tissue>
    </source>
</reference>
<evidence type="ECO:0000313" key="13">
    <source>
        <dbReference type="Proteomes" id="UP001085076"/>
    </source>
</evidence>
<dbReference type="GO" id="GO:0005496">
    <property type="term" value="F:steroid binding"/>
    <property type="evidence" value="ECO:0007669"/>
    <property type="project" value="UniProtKB-KW"/>
</dbReference>
<dbReference type="EMBL" id="JAGGNH010000007">
    <property type="protein sequence ID" value="KAJ0967091.1"/>
    <property type="molecule type" value="Genomic_DNA"/>
</dbReference>
<feature type="compositionally biased region" description="Basic and acidic residues" evidence="10">
    <location>
        <begin position="524"/>
        <end position="539"/>
    </location>
</feature>
<feature type="domain" description="Cytochrome b5 heme-binding" evidence="11">
    <location>
        <begin position="399"/>
        <end position="495"/>
    </location>
</feature>
<keyword evidence="3" id="KW-0754">Steroid-binding</keyword>